<evidence type="ECO:0000313" key="3">
    <source>
        <dbReference type="Proteomes" id="UP000228996"/>
    </source>
</evidence>
<gene>
    <name evidence="2" type="ORF">COT44_01180</name>
</gene>
<dbReference type="Proteomes" id="UP000228996">
    <property type="component" value="Unassembled WGS sequence"/>
</dbReference>
<accession>A0A2M6XE17</accession>
<dbReference type="EMBL" id="PEYO01000005">
    <property type="protein sequence ID" value="PIU03879.1"/>
    <property type="molecule type" value="Genomic_DNA"/>
</dbReference>
<reference evidence="3" key="1">
    <citation type="submission" date="2017-09" db="EMBL/GenBank/DDBJ databases">
        <title>Depth-based differentiation of microbial function through sediment-hosted aquifers and enrichment of novel symbionts in the deep terrestrial subsurface.</title>
        <authorList>
            <person name="Probst A.J."/>
            <person name="Ladd B."/>
            <person name="Jarett J.K."/>
            <person name="Geller-Mcgrath D.E."/>
            <person name="Sieber C.M.K."/>
            <person name="Emerson J.B."/>
            <person name="Anantharaman K."/>
            <person name="Thomas B.C."/>
            <person name="Malmstrom R."/>
            <person name="Stieglmeier M."/>
            <person name="Klingl A."/>
            <person name="Woyke T."/>
            <person name="Ryan C.M."/>
            <person name="Banfield J.F."/>
        </authorList>
    </citation>
    <scope>NUCLEOTIDE SEQUENCE [LARGE SCALE GENOMIC DNA]</scope>
</reference>
<name>A0A2M6XE17_9BACT</name>
<feature type="chain" id="PRO_5014818233" evidence="1">
    <location>
        <begin position="24"/>
        <end position="81"/>
    </location>
</feature>
<dbReference type="AlphaFoldDB" id="A0A2M6XE17"/>
<comment type="caution">
    <text evidence="2">The sequence shown here is derived from an EMBL/GenBank/DDBJ whole genome shotgun (WGS) entry which is preliminary data.</text>
</comment>
<evidence type="ECO:0000313" key="2">
    <source>
        <dbReference type="EMBL" id="PIU03879.1"/>
    </source>
</evidence>
<sequence length="81" mass="8097">MKKLIALASAGAMLLSVSGVVFAHGHSRTTNVAYVDQVVSSDATSGYNVQVTGNGGTNSLSTGSGVSSEATGVVVVNTSWH</sequence>
<feature type="signal peptide" evidence="1">
    <location>
        <begin position="1"/>
        <end position="23"/>
    </location>
</feature>
<organism evidence="2 3">
    <name type="scientific">Candidatus Shapirobacteria bacterium CG08_land_8_20_14_0_20_39_18</name>
    <dbReference type="NCBI Taxonomy" id="1974883"/>
    <lineage>
        <taxon>Bacteria</taxon>
        <taxon>Candidatus Shapironibacteriota</taxon>
    </lineage>
</organism>
<protein>
    <submittedName>
        <fullName evidence="2">Uncharacterized protein</fullName>
    </submittedName>
</protein>
<keyword evidence="1" id="KW-0732">Signal</keyword>
<evidence type="ECO:0000256" key="1">
    <source>
        <dbReference type="SAM" id="SignalP"/>
    </source>
</evidence>
<proteinExistence type="predicted"/>